<feature type="domain" description="Histidine kinase" evidence="9">
    <location>
        <begin position="269"/>
        <end position="485"/>
    </location>
</feature>
<dbReference type="InterPro" id="IPR005467">
    <property type="entry name" value="His_kinase_dom"/>
</dbReference>
<dbReference type="InterPro" id="IPR003660">
    <property type="entry name" value="HAMP_dom"/>
</dbReference>
<evidence type="ECO:0000256" key="6">
    <source>
        <dbReference type="ARBA" id="ARBA00022777"/>
    </source>
</evidence>
<dbReference type="InterPro" id="IPR036097">
    <property type="entry name" value="HisK_dim/P_sf"/>
</dbReference>
<dbReference type="EMBL" id="JJMM01000004">
    <property type="protein sequence ID" value="KDR96241.1"/>
    <property type="molecule type" value="Genomic_DNA"/>
</dbReference>
<keyword evidence="8" id="KW-1133">Transmembrane helix</keyword>
<dbReference type="PRINTS" id="PR00344">
    <property type="entry name" value="BCTRLSENSOR"/>
</dbReference>
<dbReference type="Gene3D" id="3.30.565.10">
    <property type="entry name" value="Histidine kinase-like ATPase, C-terminal domain"/>
    <property type="match status" value="1"/>
</dbReference>
<dbReference type="CDD" id="cd06225">
    <property type="entry name" value="HAMP"/>
    <property type="match status" value="1"/>
</dbReference>
<feature type="transmembrane region" description="Helical" evidence="8">
    <location>
        <begin position="9"/>
        <end position="32"/>
    </location>
</feature>
<evidence type="ECO:0000256" key="2">
    <source>
        <dbReference type="ARBA" id="ARBA00004370"/>
    </source>
</evidence>
<keyword evidence="6 11" id="KW-0418">Kinase</keyword>
<dbReference type="Proteomes" id="UP000027946">
    <property type="component" value="Unassembled WGS sequence"/>
</dbReference>
<dbReference type="PANTHER" id="PTHR45453">
    <property type="entry name" value="PHOSPHATE REGULON SENSOR PROTEIN PHOR"/>
    <property type="match status" value="1"/>
</dbReference>
<comment type="caution">
    <text evidence="11">The sequence shown here is derived from an EMBL/GenBank/DDBJ whole genome shotgun (WGS) entry which is preliminary data.</text>
</comment>
<dbReference type="InterPro" id="IPR036890">
    <property type="entry name" value="HATPase_C_sf"/>
</dbReference>
<dbReference type="GO" id="GO:0016036">
    <property type="term" value="P:cellular response to phosphate starvation"/>
    <property type="evidence" value="ECO:0007669"/>
    <property type="project" value="TreeGrafter"/>
</dbReference>
<dbReference type="CDD" id="cd00082">
    <property type="entry name" value="HisKA"/>
    <property type="match status" value="1"/>
</dbReference>
<feature type="transmembrane region" description="Helical" evidence="8">
    <location>
        <begin position="167"/>
        <end position="187"/>
    </location>
</feature>
<dbReference type="FunFam" id="1.10.287.130:FF:000001">
    <property type="entry name" value="Two-component sensor histidine kinase"/>
    <property type="match status" value="1"/>
</dbReference>
<dbReference type="Pfam" id="PF02518">
    <property type="entry name" value="HATPase_c"/>
    <property type="match status" value="1"/>
</dbReference>
<evidence type="ECO:0000259" key="10">
    <source>
        <dbReference type="PROSITE" id="PS50885"/>
    </source>
</evidence>
<proteinExistence type="predicted"/>
<accession>A0A069RGV8</accession>
<dbReference type="PANTHER" id="PTHR45453:SF3">
    <property type="entry name" value="HISTIDINE KINASE"/>
    <property type="match status" value="1"/>
</dbReference>
<protein>
    <recommendedName>
        <fullName evidence="3">histidine kinase</fullName>
        <ecNumber evidence="3">2.7.13.3</ecNumber>
    </recommendedName>
</protein>
<dbReference type="GO" id="GO:0004721">
    <property type="term" value="F:phosphoprotein phosphatase activity"/>
    <property type="evidence" value="ECO:0007669"/>
    <property type="project" value="TreeGrafter"/>
</dbReference>
<dbReference type="InterPro" id="IPR003661">
    <property type="entry name" value="HisK_dim/P_dom"/>
</dbReference>
<reference evidence="11 12" key="1">
    <citation type="submission" date="2014-03" db="EMBL/GenBank/DDBJ databases">
        <title>Genome sequence of Clostridium litorale W6, DSM 5388.</title>
        <authorList>
            <person name="Poehlein A."/>
            <person name="Jagirdar A."/>
            <person name="Khonsari B."/>
            <person name="Chibani C.M."/>
            <person name="Gutierrez Gutierrez D.A."/>
            <person name="Davydova E."/>
            <person name="Alghaithi H.S."/>
            <person name="Nair K.P."/>
            <person name="Dhamotharan K."/>
            <person name="Chandran L."/>
            <person name="G W."/>
            <person name="Daniel R."/>
        </authorList>
    </citation>
    <scope>NUCLEOTIDE SEQUENCE [LARGE SCALE GENOMIC DNA]</scope>
    <source>
        <strain evidence="11 12">W6</strain>
    </source>
</reference>
<dbReference type="OrthoDB" id="9762826at2"/>
<organism evidence="11 12">
    <name type="scientific">Peptoclostridium litorale DSM 5388</name>
    <dbReference type="NCBI Taxonomy" id="1121324"/>
    <lineage>
        <taxon>Bacteria</taxon>
        <taxon>Bacillati</taxon>
        <taxon>Bacillota</taxon>
        <taxon>Clostridia</taxon>
        <taxon>Peptostreptococcales</taxon>
        <taxon>Peptoclostridiaceae</taxon>
        <taxon>Peptoclostridium</taxon>
    </lineage>
</organism>
<dbReference type="PROSITE" id="PS50109">
    <property type="entry name" value="HIS_KIN"/>
    <property type="match status" value="1"/>
</dbReference>
<name>A0A069RGV8_PEPLI</name>
<dbReference type="Pfam" id="PF00672">
    <property type="entry name" value="HAMP"/>
    <property type="match status" value="1"/>
</dbReference>
<evidence type="ECO:0000259" key="9">
    <source>
        <dbReference type="PROSITE" id="PS50109"/>
    </source>
</evidence>
<dbReference type="SUPFAM" id="SSF158472">
    <property type="entry name" value="HAMP domain-like"/>
    <property type="match status" value="1"/>
</dbReference>
<dbReference type="SMART" id="SM00388">
    <property type="entry name" value="HisKA"/>
    <property type="match status" value="1"/>
</dbReference>
<dbReference type="AlphaFoldDB" id="A0A069RGV8"/>
<evidence type="ECO:0000256" key="1">
    <source>
        <dbReference type="ARBA" id="ARBA00000085"/>
    </source>
</evidence>
<comment type="catalytic activity">
    <reaction evidence="1">
        <text>ATP + protein L-histidine = ADP + protein N-phospho-L-histidine.</text>
        <dbReference type="EC" id="2.7.13.3"/>
    </reaction>
</comment>
<dbReference type="STRING" id="1121324.CLIT_4c00780"/>
<dbReference type="SMART" id="SM00304">
    <property type="entry name" value="HAMP"/>
    <property type="match status" value="1"/>
</dbReference>
<dbReference type="RefSeq" id="WP_052635912.1">
    <property type="nucleotide sequence ID" value="NZ_FSRH01000009.1"/>
</dbReference>
<evidence type="ECO:0000256" key="5">
    <source>
        <dbReference type="ARBA" id="ARBA00022679"/>
    </source>
</evidence>
<dbReference type="SUPFAM" id="SSF55874">
    <property type="entry name" value="ATPase domain of HSP90 chaperone/DNA topoisomerase II/histidine kinase"/>
    <property type="match status" value="1"/>
</dbReference>
<gene>
    <name evidence="11" type="primary">resE</name>
    <name evidence="11" type="ORF">CLIT_4c00780</name>
</gene>
<feature type="domain" description="HAMP" evidence="10">
    <location>
        <begin position="188"/>
        <end position="240"/>
    </location>
</feature>
<evidence type="ECO:0000313" key="12">
    <source>
        <dbReference type="Proteomes" id="UP000027946"/>
    </source>
</evidence>
<keyword evidence="4" id="KW-0597">Phosphoprotein</keyword>
<sequence length="487" mass="54584">MKKSIMARLFVYTTGIVCSILVLFLILNSVYFERYYTGIKKGQLQSGIINIEEIIGEGYAQTEIHARISEIEEEKGIKFHILTVDYETVYPESFGRGAMMGQGGMAGVSREIVSAMEEKGELFGIYEHPMLGAQFLTYARRLENGYVVIAQSSMGAIRENVYANQRFSIYVSSVALLIGLAVSYFMARSIADPIRKIGEVANSVENLDFKARYEGERRDEIGRLGKSINSMSSRLEAVIGSLNSANEQLKLEIEKEKKIDKMRKDFISAVSHELKTPVALIQGYSEGLMDNVADDERKNFYCEVIQDESGRMGSLVNELLELSRLESGKAEMKMSEFDMVEIAVEISKKHSLMAGGKNVEIKTDIKGEDFVVFADRGKIERAILNYIQNAIKNVREGGEIEAAVEEKEEAVRFGVYNSGSSIPEDEIDMIWSSFYKLDKARSRSKGGSGLGLSIVREIINIHSGSYGVFNRDEGVEFWFEIPKNIKT</sequence>
<dbReference type="SUPFAM" id="SSF47384">
    <property type="entry name" value="Homodimeric domain of signal transducing histidine kinase"/>
    <property type="match status" value="1"/>
</dbReference>
<evidence type="ECO:0000313" key="11">
    <source>
        <dbReference type="EMBL" id="KDR96241.1"/>
    </source>
</evidence>
<evidence type="ECO:0000256" key="7">
    <source>
        <dbReference type="ARBA" id="ARBA00023012"/>
    </source>
</evidence>
<dbReference type="Gene3D" id="1.10.287.130">
    <property type="match status" value="1"/>
</dbReference>
<keyword evidence="7" id="KW-0902">Two-component regulatory system</keyword>
<dbReference type="InterPro" id="IPR004358">
    <property type="entry name" value="Sig_transdc_His_kin-like_C"/>
</dbReference>
<keyword evidence="12" id="KW-1185">Reference proteome</keyword>
<keyword evidence="8" id="KW-0812">Transmembrane</keyword>
<dbReference type="Pfam" id="PF00512">
    <property type="entry name" value="HisKA"/>
    <property type="match status" value="1"/>
</dbReference>
<evidence type="ECO:0000256" key="3">
    <source>
        <dbReference type="ARBA" id="ARBA00012438"/>
    </source>
</evidence>
<comment type="subcellular location">
    <subcellularLocation>
        <location evidence="2">Membrane</location>
    </subcellularLocation>
</comment>
<dbReference type="SMART" id="SM00387">
    <property type="entry name" value="HATPase_c"/>
    <property type="match status" value="1"/>
</dbReference>
<dbReference type="Gene3D" id="6.10.340.10">
    <property type="match status" value="1"/>
</dbReference>
<dbReference type="GO" id="GO:0005886">
    <property type="term" value="C:plasma membrane"/>
    <property type="evidence" value="ECO:0007669"/>
    <property type="project" value="TreeGrafter"/>
</dbReference>
<keyword evidence="8" id="KW-0472">Membrane</keyword>
<dbReference type="PROSITE" id="PS50885">
    <property type="entry name" value="HAMP"/>
    <property type="match status" value="1"/>
</dbReference>
<dbReference type="EC" id="2.7.13.3" evidence="3"/>
<dbReference type="eggNOG" id="COG5002">
    <property type="taxonomic scope" value="Bacteria"/>
</dbReference>
<keyword evidence="5 11" id="KW-0808">Transferase</keyword>
<evidence type="ECO:0000256" key="4">
    <source>
        <dbReference type="ARBA" id="ARBA00022553"/>
    </source>
</evidence>
<evidence type="ECO:0000256" key="8">
    <source>
        <dbReference type="SAM" id="Phobius"/>
    </source>
</evidence>
<dbReference type="GO" id="GO:0000155">
    <property type="term" value="F:phosphorelay sensor kinase activity"/>
    <property type="evidence" value="ECO:0007669"/>
    <property type="project" value="InterPro"/>
</dbReference>
<dbReference type="InterPro" id="IPR050351">
    <property type="entry name" value="BphY/WalK/GraS-like"/>
</dbReference>
<dbReference type="InterPro" id="IPR003594">
    <property type="entry name" value="HATPase_dom"/>
</dbReference>